<reference evidence="3" key="1">
    <citation type="submission" date="2023-06" db="EMBL/GenBank/DDBJ databases">
        <authorList>
            <person name="Zhang S."/>
        </authorList>
    </citation>
    <scope>NUCLEOTIDE SEQUENCE</scope>
    <source>
        <strain evidence="3">SG2303</strain>
    </source>
</reference>
<evidence type="ECO:0000313" key="4">
    <source>
        <dbReference type="Proteomes" id="UP001168540"/>
    </source>
</evidence>
<keyword evidence="1" id="KW-0812">Transmembrane</keyword>
<dbReference type="InterPro" id="IPR011836">
    <property type="entry name" value="YhdP"/>
</dbReference>
<keyword evidence="4" id="KW-1185">Reference proteome</keyword>
<feature type="domain" description="YhdP central" evidence="2">
    <location>
        <begin position="19"/>
        <end position="1273"/>
    </location>
</feature>
<dbReference type="PANTHER" id="PTHR38690">
    <property type="entry name" value="PROTEASE-RELATED"/>
    <property type="match status" value="1"/>
</dbReference>
<gene>
    <name evidence="3" type="ORF">QU481_17050</name>
</gene>
<dbReference type="EMBL" id="JAUEDK010000036">
    <property type="protein sequence ID" value="MDN0076577.1"/>
    <property type="molecule type" value="Genomic_DNA"/>
</dbReference>
<protein>
    <submittedName>
        <fullName evidence="3">YhdP family protein</fullName>
    </submittedName>
</protein>
<dbReference type="PANTHER" id="PTHR38690:SF1">
    <property type="entry name" value="PROTEASE"/>
    <property type="match status" value="1"/>
</dbReference>
<evidence type="ECO:0000256" key="1">
    <source>
        <dbReference type="SAM" id="Phobius"/>
    </source>
</evidence>
<comment type="caution">
    <text evidence="3">The sequence shown here is derived from an EMBL/GenBank/DDBJ whole genome shotgun (WGS) entry which is preliminary data.</text>
</comment>
<dbReference type="Pfam" id="PF13116">
    <property type="entry name" value="YhdP"/>
    <property type="match status" value="1"/>
</dbReference>
<evidence type="ECO:0000313" key="3">
    <source>
        <dbReference type="EMBL" id="MDN0076577.1"/>
    </source>
</evidence>
<sequence>MEKLLVMLGNLPVLRVLKLLLRLTAWLLGSLVVILTVAFAVFSFWFLPRLDTYRPDLESMLSQATGRTVRVGSLSGHWAGVAPILNLKKLELLDPRGGAPLTLAGVALKPSWWSLVAWEPRFSLVELDTPRLEIVRDPQRHLSINGMQLSDTPSDGHLVNWLLQQGEVRVDNAKLVWRDNWLALPPMELSGGQLVLSQGLLGHQLAISGETVRGLGQNMEFNASWHGSDVREWRQWTGQVSLELQKAQAGPWSRYLAELGSLASGQGQGKVTLGFAGGVIIELSADVRIFNATFTPAGASQMVVPDVSGKLTLKRQMDGAYLVNGEGLTLVTTSGVAMQKANLKGRIRGGANGLGELTLDNAHLAALTPLLRAFQADRNPLIGRLDPQGTLTGLSASWEGPFDAPHRYRLATEFKELGWAEIGGVPGVVGASGKVTLSEKGGQLTLDNGKSEVMLSHLFAKPLHFERLAANLDWTREAKGTTFNIRQLQFADAVLAGSVEGQYRYTGKGAGLIDLSGSIDRVAAAKVVDYLPYQVGEKTLSWLRGALLAGEARNARFVLKGDLDRFPFQGGKGGEFIVDTDLDNVSLHYETGWPEVKNINGSLHFHNEQMVVNGTQGNTVGVPVSDVVATIADLGADTPVLTLTGKVKGPLQQMLGFTTQSPVDGWLGGFTSQLKGGGNAELALKLEIPLHGPAPAKVRGDIQFAGNRLGFGRFPIPEADKLAGVLTFTEHGVESRGLTFDTLGGRFRMTANTDADARMHFALDGVADTRAVFNEYVPPLARFVDGRSVYQVRFAVRQGLENLTVNSTLQGSRLTAPAPADKPAESQLPFSVTVKPDNREATVWSVGYALDGRSSGMVKVSDKGELAAGTVAVGTSPGVVPAHGLAIRVATPSLDLGPWLDLSKSHKPASGNIASLPLTVDVAADTLSLDERRLNEVKARVASLPGGDGWHVDLLSRELSGQFDYLPAGNGMVRARLPRLDLPLSENLLSTSASKPAATASGIDLLDTLPALDVEVQRLRFRGGELGSLTMQARSDGSDWRVSKLSVVNPDGKLEGSLIAHGAGSGGAASHVDSSVTITSNNLGQLLGRFGEPGAVVNGRGSLDAKLSWPGRVADFSMERLSGTMDVDARDGRFAKLESGVARLLGVISLQSLPRRIKLDFTDVFSSGFAFDSIVGSAQVSHGVFRSDNLAMKGPGADVKIAGEVDLVAEQQKLKVRVTPHLSEGVAIAAGVALLNPVIGVAALAAQKVLQDPVSKIFSLDYAINGSLTDPKVTKLGGTGSIPSKGATP</sequence>
<dbReference type="RefSeq" id="WP_289831229.1">
    <property type="nucleotide sequence ID" value="NZ_JAUEDK010000036.1"/>
</dbReference>
<dbReference type="NCBIfam" id="TIGR02099">
    <property type="entry name" value="YhdP family protein"/>
    <property type="match status" value="1"/>
</dbReference>
<evidence type="ECO:0000259" key="2">
    <source>
        <dbReference type="Pfam" id="PF13116"/>
    </source>
</evidence>
<feature type="transmembrane region" description="Helical" evidence="1">
    <location>
        <begin position="20"/>
        <end position="47"/>
    </location>
</feature>
<keyword evidence="1" id="KW-1133">Transmembrane helix</keyword>
<dbReference type="Proteomes" id="UP001168540">
    <property type="component" value="Unassembled WGS sequence"/>
</dbReference>
<keyword evidence="1" id="KW-0472">Membrane</keyword>
<organism evidence="3 4">
    <name type="scientific">Crenobacter oryzisoli</name>
    <dbReference type="NCBI Taxonomy" id="3056844"/>
    <lineage>
        <taxon>Bacteria</taxon>
        <taxon>Pseudomonadati</taxon>
        <taxon>Pseudomonadota</taxon>
        <taxon>Betaproteobacteria</taxon>
        <taxon>Neisseriales</taxon>
        <taxon>Neisseriaceae</taxon>
        <taxon>Crenobacter</taxon>
    </lineage>
</organism>
<dbReference type="InterPro" id="IPR025263">
    <property type="entry name" value="YhdP_central"/>
</dbReference>
<accession>A0ABT7XS01</accession>
<proteinExistence type="predicted"/>
<name>A0ABT7XS01_9NEIS</name>